<dbReference type="SUPFAM" id="SSF49899">
    <property type="entry name" value="Concanavalin A-like lectins/glucanases"/>
    <property type="match status" value="1"/>
</dbReference>
<comment type="similarity">
    <text evidence="8 10">Belongs to the pentraxin family.</text>
</comment>
<dbReference type="Proteomes" id="UP001230051">
    <property type="component" value="Unassembled WGS sequence"/>
</dbReference>
<dbReference type="EMBL" id="JAGXEW010000027">
    <property type="protein sequence ID" value="KAK1156383.1"/>
    <property type="molecule type" value="Genomic_DNA"/>
</dbReference>
<evidence type="ECO:0000256" key="10">
    <source>
        <dbReference type="RuleBase" id="RU362112"/>
    </source>
</evidence>
<evidence type="ECO:0000256" key="3">
    <source>
        <dbReference type="ARBA" id="ARBA00022525"/>
    </source>
</evidence>
<dbReference type="Gene3D" id="2.60.120.200">
    <property type="match status" value="1"/>
</dbReference>
<accession>A0AAD8CRM5</accession>
<proteinExistence type="inferred from homology"/>
<keyword evidence="7" id="KW-1015">Disulfide bond</keyword>
<dbReference type="FunFam" id="2.60.120.200:FF:000070">
    <property type="entry name" value="Serum amyloid P-component"/>
    <property type="match status" value="1"/>
</dbReference>
<name>A0AAD8CRM5_ACIOX</name>
<comment type="caution">
    <text evidence="12">The sequence shown here is derived from an EMBL/GenBank/DDBJ whole genome shotgun (WGS) entry which is preliminary data.</text>
</comment>
<dbReference type="InterPro" id="IPR013320">
    <property type="entry name" value="ConA-like_dom_sf"/>
</dbReference>
<evidence type="ECO:0000256" key="2">
    <source>
        <dbReference type="ARBA" id="ARBA00022486"/>
    </source>
</evidence>
<evidence type="ECO:0000256" key="1">
    <source>
        <dbReference type="ARBA" id="ARBA00004613"/>
    </source>
</evidence>
<organism evidence="12 13">
    <name type="scientific">Acipenser oxyrinchus oxyrinchus</name>
    <dbReference type="NCBI Taxonomy" id="40147"/>
    <lineage>
        <taxon>Eukaryota</taxon>
        <taxon>Metazoa</taxon>
        <taxon>Chordata</taxon>
        <taxon>Craniata</taxon>
        <taxon>Vertebrata</taxon>
        <taxon>Euteleostomi</taxon>
        <taxon>Actinopterygii</taxon>
        <taxon>Chondrostei</taxon>
        <taxon>Acipenseriformes</taxon>
        <taxon>Acipenseridae</taxon>
        <taxon>Acipenser</taxon>
    </lineage>
</organism>
<keyword evidence="13" id="KW-1185">Reference proteome</keyword>
<feature type="domain" description="Pentraxin (PTX)" evidence="11">
    <location>
        <begin position="7"/>
        <end position="210"/>
    </location>
</feature>
<comment type="cofactor">
    <cofactor evidence="10">
        <name>Ca(2+)</name>
        <dbReference type="ChEBI" id="CHEBI:29108"/>
    </cofactor>
    <text evidence="10">Binds 2 calcium ions per subunit.</text>
</comment>
<dbReference type="PROSITE" id="PS51828">
    <property type="entry name" value="PTX_2"/>
    <property type="match status" value="1"/>
</dbReference>
<dbReference type="InterPro" id="IPR001759">
    <property type="entry name" value="PTX_dom"/>
</dbReference>
<evidence type="ECO:0000256" key="5">
    <source>
        <dbReference type="ARBA" id="ARBA00022729"/>
    </source>
</evidence>
<dbReference type="PRINTS" id="PR00895">
    <property type="entry name" value="PENTAXIN"/>
</dbReference>
<keyword evidence="3" id="KW-0964">Secreted</keyword>
<evidence type="ECO:0000259" key="11">
    <source>
        <dbReference type="PROSITE" id="PS51828"/>
    </source>
</evidence>
<dbReference type="GO" id="GO:0006953">
    <property type="term" value="P:acute-phase response"/>
    <property type="evidence" value="ECO:0007669"/>
    <property type="project" value="UniProtKB-KW"/>
</dbReference>
<sequence>MPQIDLSGKAFYFHEASSSNYVKLIPDKEEAMSAATICLRYHSTLTTDQCLFSFATPSKDNTFLLFKFGYGKHTMAVNNDQPELLMSDERTPLGWTHVCGTWETSSGKVQLWINGKGSEMKAVKKGMLVEGKPIIILGQDQDTYGGAFQSSQAFVGQITEVHMWDYVLSECEISAMSIGLAVSPRNVLNWKSMQYTHSGHVLVKSVDDTCYVN</sequence>
<dbReference type="SMART" id="SM00159">
    <property type="entry name" value="PTX"/>
    <property type="match status" value="1"/>
</dbReference>
<comment type="subunit">
    <text evidence="10">Homopentamer. Pentaxin (or pentraxin) have a discoid arrangement of 5 non-covalently bound subunits.</text>
</comment>
<keyword evidence="6 10" id="KW-0106">Calcium</keyword>
<comment type="caution">
    <text evidence="9">Lacks conserved residue(s) required for the propagation of feature annotation.</text>
</comment>
<dbReference type="Pfam" id="PF00354">
    <property type="entry name" value="Pentaxin"/>
    <property type="match status" value="1"/>
</dbReference>
<protein>
    <recommendedName>
        <fullName evidence="10">Pentraxin family member</fullName>
    </recommendedName>
</protein>
<dbReference type="GO" id="GO:0046872">
    <property type="term" value="F:metal ion binding"/>
    <property type="evidence" value="ECO:0007669"/>
    <property type="project" value="UniProtKB-KW"/>
</dbReference>
<evidence type="ECO:0000313" key="13">
    <source>
        <dbReference type="Proteomes" id="UP001230051"/>
    </source>
</evidence>
<evidence type="ECO:0000313" key="12">
    <source>
        <dbReference type="EMBL" id="KAK1156383.1"/>
    </source>
</evidence>
<dbReference type="GO" id="GO:0005576">
    <property type="term" value="C:extracellular region"/>
    <property type="evidence" value="ECO:0007669"/>
    <property type="project" value="UniProtKB-SubCell"/>
</dbReference>
<gene>
    <name evidence="12" type="primary">Apcs</name>
    <name evidence="12" type="ORF">AOXY_G25346</name>
</gene>
<dbReference type="PANTHER" id="PTHR45869">
    <property type="entry name" value="C-REACTIVE PROTEIN-RELATED"/>
    <property type="match status" value="1"/>
</dbReference>
<evidence type="ECO:0000256" key="6">
    <source>
        <dbReference type="ARBA" id="ARBA00022837"/>
    </source>
</evidence>
<dbReference type="PROSITE" id="PS00289">
    <property type="entry name" value="PTX_1"/>
    <property type="match status" value="1"/>
</dbReference>
<comment type="subcellular location">
    <subcellularLocation>
        <location evidence="1 10">Secreted</location>
    </subcellularLocation>
</comment>
<dbReference type="InterPro" id="IPR051005">
    <property type="entry name" value="Pentraxin_domain"/>
</dbReference>
<keyword evidence="5" id="KW-0732">Signal</keyword>
<evidence type="ECO:0000256" key="9">
    <source>
        <dbReference type="PROSITE-ProRule" id="PRU01172"/>
    </source>
</evidence>
<reference evidence="12" key="1">
    <citation type="submission" date="2022-02" db="EMBL/GenBank/DDBJ databases">
        <title>Atlantic sturgeon de novo genome assembly.</title>
        <authorList>
            <person name="Stock M."/>
            <person name="Klopp C."/>
            <person name="Guiguen Y."/>
            <person name="Cabau C."/>
            <person name="Parinello H."/>
            <person name="Santidrian Yebra-Pimentel E."/>
            <person name="Kuhl H."/>
            <person name="Dirks R.P."/>
            <person name="Guessner J."/>
            <person name="Wuertz S."/>
            <person name="Du K."/>
            <person name="Schartl M."/>
        </authorList>
    </citation>
    <scope>NUCLEOTIDE SEQUENCE</scope>
    <source>
        <strain evidence="12">STURGEONOMICS-FGT-2020</strain>
        <tissue evidence="12">Whole blood</tissue>
    </source>
</reference>
<dbReference type="PANTHER" id="PTHR45869:SF7">
    <property type="entry name" value="C-REACTIVE PROTEIN"/>
    <property type="match status" value="1"/>
</dbReference>
<keyword evidence="2" id="KW-0011">Acute phase</keyword>
<dbReference type="InterPro" id="IPR030476">
    <property type="entry name" value="Pentaxin_CS"/>
</dbReference>
<keyword evidence="4 10" id="KW-0479">Metal-binding</keyword>
<dbReference type="AlphaFoldDB" id="A0AAD8CRM5"/>
<evidence type="ECO:0000256" key="7">
    <source>
        <dbReference type="ARBA" id="ARBA00023157"/>
    </source>
</evidence>
<evidence type="ECO:0000256" key="4">
    <source>
        <dbReference type="ARBA" id="ARBA00022723"/>
    </source>
</evidence>
<evidence type="ECO:0000256" key="8">
    <source>
        <dbReference type="ARBA" id="ARBA00038102"/>
    </source>
</evidence>